<dbReference type="Proteomes" id="UP000887578">
    <property type="component" value="Unplaced"/>
</dbReference>
<name>A0A914PAQ3_9BILA</name>
<keyword evidence="2" id="KW-1185">Reference proteome</keyword>
<feature type="chain" id="PRO_5038093622" evidence="1">
    <location>
        <begin position="23"/>
        <end position="92"/>
    </location>
</feature>
<reference evidence="3" key="1">
    <citation type="submission" date="2022-11" db="UniProtKB">
        <authorList>
            <consortium name="WormBaseParasite"/>
        </authorList>
    </citation>
    <scope>IDENTIFICATION</scope>
</reference>
<dbReference type="WBParaSite" id="PDA_v2.g12375.t1">
    <property type="protein sequence ID" value="PDA_v2.g12375.t1"/>
    <property type="gene ID" value="PDA_v2.g12375"/>
</dbReference>
<evidence type="ECO:0000256" key="1">
    <source>
        <dbReference type="SAM" id="SignalP"/>
    </source>
</evidence>
<accession>A0A914PAQ3</accession>
<proteinExistence type="predicted"/>
<dbReference type="AlphaFoldDB" id="A0A914PAQ3"/>
<organism evidence="2 3">
    <name type="scientific">Panagrolaimus davidi</name>
    <dbReference type="NCBI Taxonomy" id="227884"/>
    <lineage>
        <taxon>Eukaryota</taxon>
        <taxon>Metazoa</taxon>
        <taxon>Ecdysozoa</taxon>
        <taxon>Nematoda</taxon>
        <taxon>Chromadorea</taxon>
        <taxon>Rhabditida</taxon>
        <taxon>Tylenchina</taxon>
        <taxon>Panagrolaimomorpha</taxon>
        <taxon>Panagrolaimoidea</taxon>
        <taxon>Panagrolaimidae</taxon>
        <taxon>Panagrolaimus</taxon>
    </lineage>
</organism>
<protein>
    <submittedName>
        <fullName evidence="3">Uncharacterized protein</fullName>
    </submittedName>
</protein>
<feature type="signal peptide" evidence="1">
    <location>
        <begin position="1"/>
        <end position="22"/>
    </location>
</feature>
<evidence type="ECO:0000313" key="2">
    <source>
        <dbReference type="Proteomes" id="UP000887578"/>
    </source>
</evidence>
<evidence type="ECO:0000313" key="3">
    <source>
        <dbReference type="WBParaSite" id="PDA_v2.g12375.t1"/>
    </source>
</evidence>
<keyword evidence="1" id="KW-0732">Signal</keyword>
<sequence length="92" mass="10596">MPIKMKFIYSLILTNFVIFIGAKPTQSPLDENYSDYYEDNAVFDKTKPLFPSLTDLNVLPECQKDCTLHMTDTLTSALKVGNHYDRFHTVCQ</sequence>